<dbReference type="PANTHER" id="PTHR43072:SF60">
    <property type="entry name" value="L-2,4-DIAMINOBUTYRIC ACID ACETYLTRANSFERASE"/>
    <property type="match status" value="1"/>
</dbReference>
<accession>A0A1G6RG46</accession>
<reference evidence="2 3" key="1">
    <citation type="submission" date="2016-09" db="EMBL/GenBank/DDBJ databases">
        <authorList>
            <person name="Capua I."/>
            <person name="De Benedictis P."/>
            <person name="Joannis T."/>
            <person name="Lombin L.H."/>
            <person name="Cattoli G."/>
        </authorList>
    </citation>
    <scope>NUCLEOTIDE SEQUENCE [LARGE SCALE GENOMIC DNA]</scope>
    <source>
        <strain evidence="2 3">ISLP-3</strain>
    </source>
</reference>
<dbReference type="SUPFAM" id="SSF55729">
    <property type="entry name" value="Acyl-CoA N-acyltransferases (Nat)"/>
    <property type="match status" value="2"/>
</dbReference>
<name>A0A1G6RG46_9MICO</name>
<dbReference type="Pfam" id="PF00583">
    <property type="entry name" value="Acetyltransf_1"/>
    <property type="match status" value="1"/>
</dbReference>
<evidence type="ECO:0000259" key="1">
    <source>
        <dbReference type="PROSITE" id="PS51186"/>
    </source>
</evidence>
<proteinExistence type="predicted"/>
<dbReference type="InterPro" id="IPR000182">
    <property type="entry name" value="GNAT_dom"/>
</dbReference>
<dbReference type="Proteomes" id="UP000199039">
    <property type="component" value="Unassembled WGS sequence"/>
</dbReference>
<gene>
    <name evidence="2" type="ORF">SAMN05216410_2669</name>
</gene>
<evidence type="ECO:0000313" key="3">
    <source>
        <dbReference type="Proteomes" id="UP000199039"/>
    </source>
</evidence>
<feature type="domain" description="N-acetyltransferase" evidence="1">
    <location>
        <begin position="182"/>
        <end position="350"/>
    </location>
</feature>
<dbReference type="AlphaFoldDB" id="A0A1G6RG46"/>
<sequence>MNHSVTQAELPGDLGLTWRPLTPQDADALFALIGAIETFDAPPYRTSPGEVAEMLEGDWKDLDADTVAGIDATGELRAYATVEIRPGDVGTIRAFVAGGVHPQARGVGLGAALVAWMTDRARIKLVARSDRGPGRIAAYLEDTAPDHWRLYEGAGYTAQRFYSTLRRDLRVDVHEPILEPGLRLVAWSEDVDDATRLAHNDAFRDHWGSEPATTESWVQGRSTFAPGWSFVVVDDSRSITGELFVAGYLLSGRYEQDWPVAGYSSGYIEMLGVRREYRGRKIAIALLAAVMTAYREDGIEYAELDVDTDNPSGAFGLYSTLGFTKVQGSRMYSIELEQVGPAVQEALARA</sequence>
<keyword evidence="2" id="KW-0808">Transferase</keyword>
<dbReference type="InterPro" id="IPR016181">
    <property type="entry name" value="Acyl_CoA_acyltransferase"/>
</dbReference>
<dbReference type="Gene3D" id="3.40.630.30">
    <property type="match status" value="1"/>
</dbReference>
<organism evidence="2 3">
    <name type="scientific">Sanguibacter gelidistatuariae</name>
    <dbReference type="NCBI Taxonomy" id="1814289"/>
    <lineage>
        <taxon>Bacteria</taxon>
        <taxon>Bacillati</taxon>
        <taxon>Actinomycetota</taxon>
        <taxon>Actinomycetes</taxon>
        <taxon>Micrococcales</taxon>
        <taxon>Sanguibacteraceae</taxon>
        <taxon>Sanguibacter</taxon>
    </lineage>
</organism>
<dbReference type="GO" id="GO:0016747">
    <property type="term" value="F:acyltransferase activity, transferring groups other than amino-acyl groups"/>
    <property type="evidence" value="ECO:0007669"/>
    <property type="project" value="InterPro"/>
</dbReference>
<dbReference type="CDD" id="cd04301">
    <property type="entry name" value="NAT_SF"/>
    <property type="match status" value="1"/>
</dbReference>
<dbReference type="PANTHER" id="PTHR43072">
    <property type="entry name" value="N-ACETYLTRANSFERASE"/>
    <property type="match status" value="1"/>
</dbReference>
<dbReference type="STRING" id="1814289.SAMN05216410_2669"/>
<evidence type="ECO:0000313" key="2">
    <source>
        <dbReference type="EMBL" id="SDD02977.1"/>
    </source>
</evidence>
<dbReference type="RefSeq" id="WP_093183921.1">
    <property type="nucleotide sequence ID" value="NZ_FMYH01000005.1"/>
</dbReference>
<dbReference type="PROSITE" id="PS51186">
    <property type="entry name" value="GNAT"/>
    <property type="match status" value="2"/>
</dbReference>
<dbReference type="EMBL" id="FMYH01000005">
    <property type="protein sequence ID" value="SDD02977.1"/>
    <property type="molecule type" value="Genomic_DNA"/>
</dbReference>
<feature type="domain" description="N-acetyltransferase" evidence="1">
    <location>
        <begin position="16"/>
        <end position="180"/>
    </location>
</feature>
<dbReference type="OrthoDB" id="9799092at2"/>
<keyword evidence="3" id="KW-1185">Reference proteome</keyword>
<protein>
    <submittedName>
        <fullName evidence="2">Acetyltransferase (GNAT) family protein</fullName>
    </submittedName>
</protein>